<dbReference type="OrthoDB" id="6347202at2759"/>
<evidence type="ECO:0000256" key="1">
    <source>
        <dbReference type="SAM" id="SignalP"/>
    </source>
</evidence>
<dbReference type="Pfam" id="PF16033">
    <property type="entry name" value="DUF4789"/>
    <property type="match status" value="1"/>
</dbReference>
<keyword evidence="4" id="KW-1185">Reference proteome</keyword>
<reference evidence="3" key="1">
    <citation type="submission" date="2020-11" db="EMBL/GenBank/DDBJ databases">
        <authorList>
            <person name="Tran Van P."/>
        </authorList>
    </citation>
    <scope>NUCLEOTIDE SEQUENCE</scope>
</reference>
<accession>A0A7R9C320</accession>
<keyword evidence="1" id="KW-0732">Signal</keyword>
<dbReference type="EMBL" id="OA891373">
    <property type="protein sequence ID" value="CAD7284706.1"/>
    <property type="molecule type" value="Genomic_DNA"/>
</dbReference>
<proteinExistence type="predicted"/>
<evidence type="ECO:0000313" key="4">
    <source>
        <dbReference type="Proteomes" id="UP000678499"/>
    </source>
</evidence>
<evidence type="ECO:0000259" key="2">
    <source>
        <dbReference type="Pfam" id="PF16033"/>
    </source>
</evidence>
<gene>
    <name evidence="3" type="ORF">NMOB1V02_LOCUS12311</name>
</gene>
<dbReference type="PANTHER" id="PTHR21177">
    <property type="entry name" value="IP06524P-RELATED"/>
    <property type="match status" value="1"/>
</dbReference>
<dbReference type="Proteomes" id="UP000678499">
    <property type="component" value="Unassembled WGS sequence"/>
</dbReference>
<feature type="domain" description="DUF4789" evidence="2">
    <location>
        <begin position="122"/>
        <end position="202"/>
    </location>
</feature>
<sequence length="279" mass="30195">MATQDRYSYLILCLTFFAFSCWAQIIFPGGSKKPQVGSRTSQCPAGQLKFANGCHPEWTRGAPCPENQWLTKADGSATDGKCSLKPCPGNQLLWTIPGNPTRVCASASFGIDKCPEVRPNHVSVTDKVRGTGQCDCSAGLVFWPADDRCYQLYSRGPCPEGQILVYDPLAKFISCQTNPCDAELNVLWNDGVCYALSTTGPCTGENEGIVVSTTDLVPICEPLVLKQLINVQSKCSAGTRRDFNGNCSQTTFFLPSMGVGGACEKGFIRKPDGTCAKWF</sequence>
<dbReference type="PROSITE" id="PS51257">
    <property type="entry name" value="PROKAR_LIPOPROTEIN"/>
    <property type="match status" value="1"/>
</dbReference>
<protein>
    <recommendedName>
        <fullName evidence="2">DUF4789 domain-containing protein</fullName>
    </recommendedName>
</protein>
<feature type="chain" id="PRO_5036403153" description="DUF4789 domain-containing protein" evidence="1">
    <location>
        <begin position="24"/>
        <end position="279"/>
    </location>
</feature>
<evidence type="ECO:0000313" key="3">
    <source>
        <dbReference type="EMBL" id="CAD7284706.1"/>
    </source>
</evidence>
<feature type="signal peptide" evidence="1">
    <location>
        <begin position="1"/>
        <end position="23"/>
    </location>
</feature>
<dbReference type="AlphaFoldDB" id="A0A7R9C320"/>
<organism evidence="3">
    <name type="scientific">Notodromas monacha</name>
    <dbReference type="NCBI Taxonomy" id="399045"/>
    <lineage>
        <taxon>Eukaryota</taxon>
        <taxon>Metazoa</taxon>
        <taxon>Ecdysozoa</taxon>
        <taxon>Arthropoda</taxon>
        <taxon>Crustacea</taxon>
        <taxon>Oligostraca</taxon>
        <taxon>Ostracoda</taxon>
        <taxon>Podocopa</taxon>
        <taxon>Podocopida</taxon>
        <taxon>Cypridocopina</taxon>
        <taxon>Cypridoidea</taxon>
        <taxon>Cyprididae</taxon>
        <taxon>Notodromas</taxon>
    </lineage>
</organism>
<dbReference type="EMBL" id="CAJPEX010009336">
    <property type="protein sequence ID" value="CAG0924858.1"/>
    <property type="molecule type" value="Genomic_DNA"/>
</dbReference>
<dbReference type="InterPro" id="IPR031993">
    <property type="entry name" value="DUF4789"/>
</dbReference>
<name>A0A7R9C320_9CRUS</name>